<dbReference type="OrthoDB" id="47473at2"/>
<feature type="transmembrane region" description="Helical" evidence="1">
    <location>
        <begin position="63"/>
        <end position="85"/>
    </location>
</feature>
<sequence length="120" mass="12915">MLTPASYAIIKVIITSVLIVAISELSKRSSMIGALLASLPITSTLAMLWLYVDTKDTGKVADLAGSVLWFAIPSVVFFVCLVVLLKKGAAFYLTLGFSMAVTAGCYYLMIVVLVRYGIKL</sequence>
<keyword evidence="1" id="KW-1133">Transmembrane helix</keyword>
<feature type="transmembrane region" description="Helical" evidence="1">
    <location>
        <begin position="92"/>
        <end position="118"/>
    </location>
</feature>
<feature type="transmembrane region" description="Helical" evidence="1">
    <location>
        <begin position="32"/>
        <end position="51"/>
    </location>
</feature>
<evidence type="ECO:0000256" key="1">
    <source>
        <dbReference type="SAM" id="Phobius"/>
    </source>
</evidence>
<evidence type="ECO:0000313" key="3">
    <source>
        <dbReference type="Proteomes" id="UP000195667"/>
    </source>
</evidence>
<gene>
    <name evidence="2" type="ORF">CRENPOLYSF1_1420018</name>
</gene>
<protein>
    <recommendedName>
        <fullName evidence="4">DUF3147 family protein</fullName>
    </recommendedName>
</protein>
<dbReference type="AlphaFoldDB" id="A0A1R4H2D6"/>
<evidence type="ECO:0000313" key="2">
    <source>
        <dbReference type="EMBL" id="SJM90407.1"/>
    </source>
</evidence>
<keyword evidence="1" id="KW-0472">Membrane</keyword>
<name>A0A1R4H2D6_9GAMM</name>
<evidence type="ECO:0008006" key="4">
    <source>
        <dbReference type="Google" id="ProtNLM"/>
    </source>
</evidence>
<organism evidence="2 3">
    <name type="scientific">Crenothrix polyspora</name>
    <dbReference type="NCBI Taxonomy" id="360316"/>
    <lineage>
        <taxon>Bacteria</taxon>
        <taxon>Pseudomonadati</taxon>
        <taxon>Pseudomonadota</taxon>
        <taxon>Gammaproteobacteria</taxon>
        <taxon>Methylococcales</taxon>
        <taxon>Crenotrichaceae</taxon>
        <taxon>Crenothrix</taxon>
    </lineage>
</organism>
<keyword evidence="3" id="KW-1185">Reference proteome</keyword>
<feature type="transmembrane region" description="Helical" evidence="1">
    <location>
        <begin position="6"/>
        <end position="25"/>
    </location>
</feature>
<dbReference type="RefSeq" id="WP_087142524.1">
    <property type="nucleotide sequence ID" value="NZ_FUKI01000049.1"/>
</dbReference>
<dbReference type="NCBIfam" id="NF006749">
    <property type="entry name" value="PRK09272.1-2"/>
    <property type="match status" value="1"/>
</dbReference>
<accession>A0A1R4H2D6</accession>
<reference evidence="3" key="1">
    <citation type="submission" date="2017-02" db="EMBL/GenBank/DDBJ databases">
        <authorList>
            <person name="Daims H."/>
        </authorList>
    </citation>
    <scope>NUCLEOTIDE SEQUENCE [LARGE SCALE GENOMIC DNA]</scope>
</reference>
<dbReference type="EMBL" id="FUKI01000049">
    <property type="protein sequence ID" value="SJM90407.1"/>
    <property type="molecule type" value="Genomic_DNA"/>
</dbReference>
<keyword evidence="1" id="KW-0812">Transmembrane</keyword>
<dbReference type="InterPro" id="IPR058117">
    <property type="entry name" value="BV97_02767-like"/>
</dbReference>
<proteinExistence type="predicted"/>
<dbReference type="Proteomes" id="UP000195667">
    <property type="component" value="Unassembled WGS sequence"/>
</dbReference>